<accession>A0A852WXX9</accession>
<dbReference type="Gene3D" id="2.30.110.10">
    <property type="entry name" value="Electron Transport, Fmn-binding Protein, Chain A"/>
    <property type="match status" value="1"/>
</dbReference>
<name>A0A852WXX9_9MICO</name>
<dbReference type="NCBIfam" id="TIGR00026">
    <property type="entry name" value="hi_GC_TIGR00026"/>
    <property type="match status" value="1"/>
</dbReference>
<keyword evidence="3" id="KW-1185">Reference proteome</keyword>
<dbReference type="InterPro" id="IPR004378">
    <property type="entry name" value="F420H2_quin_Rdtase"/>
</dbReference>
<sequence length="148" mass="16794">MDLGAKILTTRWMVRLPIPIFRAGFGFVFGGRLLLLEHRGRKSGESRFVVIEAADREAPDRVVVASGFGPHAQWYRNLAAEPRCGVSIGWRRRVPARAELLGRDESRALIVRYAERRPAAWAVLRRSIQDATGEADPEIPMVRLHLRR</sequence>
<feature type="transmembrane region" description="Helical" evidence="1">
    <location>
        <begin position="12"/>
        <end position="35"/>
    </location>
</feature>
<evidence type="ECO:0000313" key="3">
    <source>
        <dbReference type="Proteomes" id="UP000549066"/>
    </source>
</evidence>
<dbReference type="Pfam" id="PF04075">
    <property type="entry name" value="F420H2_quin_red"/>
    <property type="match status" value="1"/>
</dbReference>
<evidence type="ECO:0000256" key="1">
    <source>
        <dbReference type="SAM" id="Phobius"/>
    </source>
</evidence>
<dbReference type="SUPFAM" id="SSF50475">
    <property type="entry name" value="FMN-binding split barrel"/>
    <property type="match status" value="1"/>
</dbReference>
<proteinExistence type="predicted"/>
<comment type="caution">
    <text evidence="2">The sequence shown here is derived from an EMBL/GenBank/DDBJ whole genome shotgun (WGS) entry which is preliminary data.</text>
</comment>
<dbReference type="EMBL" id="JACCFI010000001">
    <property type="protein sequence ID" value="NYG22809.1"/>
    <property type="molecule type" value="Genomic_DNA"/>
</dbReference>
<dbReference type="RefSeq" id="WP_179552569.1">
    <property type="nucleotide sequence ID" value="NZ_JACCFI010000001.1"/>
</dbReference>
<keyword evidence="1" id="KW-0472">Membrane</keyword>
<dbReference type="Proteomes" id="UP000549066">
    <property type="component" value="Unassembled WGS sequence"/>
</dbReference>
<protein>
    <submittedName>
        <fullName evidence="2">Deazaflavin-dependent oxidoreductase (Nitroreductase family)</fullName>
    </submittedName>
</protein>
<keyword evidence="1" id="KW-1133">Transmembrane helix</keyword>
<dbReference type="InterPro" id="IPR012349">
    <property type="entry name" value="Split_barrel_FMN-bd"/>
</dbReference>
<dbReference type="GO" id="GO:0016491">
    <property type="term" value="F:oxidoreductase activity"/>
    <property type="evidence" value="ECO:0007669"/>
    <property type="project" value="InterPro"/>
</dbReference>
<reference evidence="2 3" key="1">
    <citation type="submission" date="2020-07" db="EMBL/GenBank/DDBJ databases">
        <title>Sequencing the genomes of 1000 actinobacteria strains.</title>
        <authorList>
            <person name="Klenk H.-P."/>
        </authorList>
    </citation>
    <scope>NUCLEOTIDE SEQUENCE [LARGE SCALE GENOMIC DNA]</scope>
    <source>
        <strain evidence="2 3">DSM 8598</strain>
    </source>
</reference>
<organism evidence="2 3">
    <name type="scientific">Agromyces hippuratus</name>
    <dbReference type="NCBI Taxonomy" id="286438"/>
    <lineage>
        <taxon>Bacteria</taxon>
        <taxon>Bacillati</taxon>
        <taxon>Actinomycetota</taxon>
        <taxon>Actinomycetes</taxon>
        <taxon>Micrococcales</taxon>
        <taxon>Microbacteriaceae</taxon>
        <taxon>Agromyces</taxon>
    </lineage>
</organism>
<dbReference type="AlphaFoldDB" id="A0A852WXX9"/>
<gene>
    <name evidence="2" type="ORF">BJY17_003556</name>
</gene>
<evidence type="ECO:0000313" key="2">
    <source>
        <dbReference type="EMBL" id="NYG22809.1"/>
    </source>
</evidence>
<keyword evidence="1" id="KW-0812">Transmembrane</keyword>